<keyword evidence="1" id="KW-1133">Transmembrane helix</keyword>
<organism evidence="2">
    <name type="scientific">hydrothermal vent metagenome</name>
    <dbReference type="NCBI Taxonomy" id="652676"/>
    <lineage>
        <taxon>unclassified sequences</taxon>
        <taxon>metagenomes</taxon>
        <taxon>ecological metagenomes</taxon>
    </lineage>
</organism>
<feature type="transmembrane region" description="Helical" evidence="1">
    <location>
        <begin position="32"/>
        <end position="53"/>
    </location>
</feature>
<protein>
    <submittedName>
        <fullName evidence="2">Uncharacterized protein</fullName>
    </submittedName>
</protein>
<name>A0A3B0U5H4_9ZZZZ</name>
<keyword evidence="1" id="KW-0812">Transmembrane</keyword>
<sequence>MHRAAAKSISIAFSEGFTLSEALTITVLPDSTFLILDFFFFLFLKGIIHKLFYCEAKLL</sequence>
<evidence type="ECO:0000313" key="2">
    <source>
        <dbReference type="EMBL" id="VAW24280.1"/>
    </source>
</evidence>
<dbReference type="AlphaFoldDB" id="A0A3B0U5H4"/>
<dbReference type="EMBL" id="UOEP01000209">
    <property type="protein sequence ID" value="VAW24280.1"/>
    <property type="molecule type" value="Genomic_DNA"/>
</dbReference>
<proteinExistence type="predicted"/>
<reference evidence="2" key="1">
    <citation type="submission" date="2018-06" db="EMBL/GenBank/DDBJ databases">
        <authorList>
            <person name="Zhirakovskaya E."/>
        </authorList>
    </citation>
    <scope>NUCLEOTIDE SEQUENCE</scope>
</reference>
<evidence type="ECO:0000256" key="1">
    <source>
        <dbReference type="SAM" id="Phobius"/>
    </source>
</evidence>
<keyword evidence="1" id="KW-0472">Membrane</keyword>
<gene>
    <name evidence="2" type="ORF">MNBD_BACTEROID01-2939</name>
</gene>
<accession>A0A3B0U5H4</accession>